<comment type="similarity">
    <text evidence="2 7">Belongs to the SprT family.</text>
</comment>
<gene>
    <name evidence="7" type="primary">sprT</name>
    <name evidence="9" type="ORF">EV697_101224</name>
</gene>
<dbReference type="GO" id="GO:0008270">
    <property type="term" value="F:zinc ion binding"/>
    <property type="evidence" value="ECO:0007669"/>
    <property type="project" value="UniProtKB-UniRule"/>
</dbReference>
<dbReference type="SMART" id="SM00731">
    <property type="entry name" value="SprT"/>
    <property type="match status" value="1"/>
</dbReference>
<dbReference type="InterPro" id="IPR023483">
    <property type="entry name" value="Uncharacterised_SprT"/>
</dbReference>
<proteinExistence type="inferred from homology"/>
<comment type="cofactor">
    <cofactor evidence="7">
        <name>Zn(2+)</name>
        <dbReference type="ChEBI" id="CHEBI:29105"/>
    </cofactor>
    <text evidence="7">Binds 1 zinc ion.</text>
</comment>
<evidence type="ECO:0000256" key="5">
    <source>
        <dbReference type="ARBA" id="ARBA00022723"/>
    </source>
</evidence>
<comment type="subcellular location">
    <subcellularLocation>
        <location evidence="1 7">Cytoplasm</location>
    </subcellularLocation>
</comment>
<name>A0A4R2N2K1_9PAST</name>
<dbReference type="PANTHER" id="PTHR38773:SF1">
    <property type="entry name" value="PROTEIN SPRT"/>
    <property type="match status" value="1"/>
</dbReference>
<dbReference type="PANTHER" id="PTHR38773">
    <property type="entry name" value="PROTEIN SPRT"/>
    <property type="match status" value="1"/>
</dbReference>
<evidence type="ECO:0000259" key="8">
    <source>
        <dbReference type="SMART" id="SM00731"/>
    </source>
</evidence>
<comment type="caution">
    <text evidence="9">The sequence shown here is derived from an EMBL/GenBank/DDBJ whole genome shotgun (WGS) entry which is preliminary data.</text>
</comment>
<feature type="active site" evidence="7">
    <location>
        <position position="78"/>
    </location>
</feature>
<evidence type="ECO:0000313" key="9">
    <source>
        <dbReference type="EMBL" id="TCP14096.1"/>
    </source>
</evidence>
<evidence type="ECO:0000256" key="4">
    <source>
        <dbReference type="ARBA" id="ARBA00022490"/>
    </source>
</evidence>
<evidence type="ECO:0000256" key="3">
    <source>
        <dbReference type="ARBA" id="ARBA00020082"/>
    </source>
</evidence>
<keyword evidence="6 7" id="KW-0862">Zinc</keyword>
<dbReference type="NCBIfam" id="NF003421">
    <property type="entry name" value="PRK04860.1"/>
    <property type="match status" value="1"/>
</dbReference>
<sequence>MDNGQFRQLKMQVQRKLSACLKQAEIYFNRTFTMPTVSYEIRGVKAGVAYLQKNEIRLNRTLLQENTQSFINEVVPHELAHLLVYQVFGKVQPHGKEWKSIMLNIFGLTPNIYHQFDVINVQGQTFSYSCDCQTHHLTLRRHNKIQQNKAEYFCKKCKKKLKLSTSNSF</sequence>
<keyword evidence="4 7" id="KW-0963">Cytoplasm</keyword>
<dbReference type="GO" id="GO:0005737">
    <property type="term" value="C:cytoplasm"/>
    <property type="evidence" value="ECO:0007669"/>
    <property type="project" value="UniProtKB-SubCell"/>
</dbReference>
<keyword evidence="10" id="KW-1185">Reference proteome</keyword>
<dbReference type="Pfam" id="PF17283">
    <property type="entry name" value="Zn_ribbon_SprT"/>
    <property type="match status" value="1"/>
</dbReference>
<accession>A0A4R2N2K1</accession>
<evidence type="ECO:0000256" key="1">
    <source>
        <dbReference type="ARBA" id="ARBA00004496"/>
    </source>
</evidence>
<dbReference type="Proteomes" id="UP000294841">
    <property type="component" value="Unassembled WGS sequence"/>
</dbReference>
<keyword evidence="5 7" id="KW-0479">Metal-binding</keyword>
<feature type="domain" description="SprT-like" evidence="8">
    <location>
        <begin position="15"/>
        <end position="164"/>
    </location>
</feature>
<protein>
    <recommendedName>
        <fullName evidence="3 7">Protein SprT</fullName>
    </recommendedName>
</protein>
<dbReference type="AlphaFoldDB" id="A0A4R2N2K1"/>
<evidence type="ECO:0000256" key="6">
    <source>
        <dbReference type="ARBA" id="ARBA00022833"/>
    </source>
</evidence>
<dbReference type="InterPro" id="IPR006640">
    <property type="entry name" value="SprT-like_domain"/>
</dbReference>
<feature type="binding site" evidence="7">
    <location>
        <position position="77"/>
    </location>
    <ligand>
        <name>Zn(2+)</name>
        <dbReference type="ChEBI" id="CHEBI:29105"/>
    </ligand>
</feature>
<evidence type="ECO:0000256" key="7">
    <source>
        <dbReference type="HAMAP-Rule" id="MF_00746"/>
    </source>
</evidence>
<dbReference type="InterPro" id="IPR035240">
    <property type="entry name" value="SprT_Zn_ribbon"/>
</dbReference>
<dbReference type="GO" id="GO:0006950">
    <property type="term" value="P:response to stress"/>
    <property type="evidence" value="ECO:0007669"/>
    <property type="project" value="UniProtKB-ARBA"/>
</dbReference>
<organism evidence="9 10">
    <name type="scientific">Bisgaardia hudsonensis</name>
    <dbReference type="NCBI Taxonomy" id="109472"/>
    <lineage>
        <taxon>Bacteria</taxon>
        <taxon>Pseudomonadati</taxon>
        <taxon>Pseudomonadota</taxon>
        <taxon>Gammaproteobacteria</taxon>
        <taxon>Pasteurellales</taxon>
        <taxon>Pasteurellaceae</taxon>
        <taxon>Bisgaardia</taxon>
    </lineage>
</organism>
<dbReference type="HAMAP" id="MF_00746">
    <property type="entry name" value="SprT"/>
    <property type="match status" value="1"/>
</dbReference>
<dbReference type="EMBL" id="SLXI01000001">
    <property type="protein sequence ID" value="TCP14096.1"/>
    <property type="molecule type" value="Genomic_DNA"/>
</dbReference>
<dbReference type="Pfam" id="PF10263">
    <property type="entry name" value="SprT-like"/>
    <property type="match status" value="1"/>
</dbReference>
<dbReference type="Gene3D" id="3.30.2010.10">
    <property type="entry name" value="Metalloproteases ('zincins'), catalytic domain"/>
    <property type="match status" value="1"/>
</dbReference>
<reference evidence="9 10" key="1">
    <citation type="submission" date="2019-03" db="EMBL/GenBank/DDBJ databases">
        <title>Genomic Encyclopedia of Type Strains, Phase IV (KMG-IV): sequencing the most valuable type-strain genomes for metagenomic binning, comparative biology and taxonomic classification.</title>
        <authorList>
            <person name="Goeker M."/>
        </authorList>
    </citation>
    <scope>NUCLEOTIDE SEQUENCE [LARGE SCALE GENOMIC DNA]</scope>
    <source>
        <strain evidence="9 10">DSM 28231</strain>
    </source>
</reference>
<feature type="binding site" evidence="7">
    <location>
        <position position="81"/>
    </location>
    <ligand>
        <name>Zn(2+)</name>
        <dbReference type="ChEBI" id="CHEBI:29105"/>
    </ligand>
</feature>
<dbReference type="RefSeq" id="WP_236824064.1">
    <property type="nucleotide sequence ID" value="NZ_CP016605.1"/>
</dbReference>
<evidence type="ECO:0000256" key="2">
    <source>
        <dbReference type="ARBA" id="ARBA00006591"/>
    </source>
</evidence>
<evidence type="ECO:0000313" key="10">
    <source>
        <dbReference type="Proteomes" id="UP000294841"/>
    </source>
</evidence>